<protein>
    <submittedName>
        <fullName evidence="2">Uncharacterized conserved protein, DUF302 family</fullName>
    </submittedName>
</protein>
<dbReference type="Gene3D" id="3.30.310.70">
    <property type="entry name" value="TT1751-like domain"/>
    <property type="match status" value="1"/>
</dbReference>
<dbReference type="PANTHER" id="PTHR38342:SF1">
    <property type="entry name" value="SLR5037 PROTEIN"/>
    <property type="match status" value="1"/>
</dbReference>
<reference evidence="3" key="1">
    <citation type="submission" date="2016-10" db="EMBL/GenBank/DDBJ databases">
        <authorList>
            <person name="Varghese N."/>
            <person name="Submissions S."/>
        </authorList>
    </citation>
    <scope>NUCLEOTIDE SEQUENCE [LARGE SCALE GENOMIC DNA]</scope>
    <source>
        <strain evidence="3">DSM 23925</strain>
    </source>
</reference>
<dbReference type="PIRSF" id="PIRSF021774">
    <property type="entry name" value="UCP021774"/>
    <property type="match status" value="1"/>
</dbReference>
<proteinExistence type="predicted"/>
<dbReference type="InterPro" id="IPR016796">
    <property type="entry name" value="UCP021774"/>
</dbReference>
<dbReference type="InterPro" id="IPR005180">
    <property type="entry name" value="DUF302"/>
</dbReference>
<dbReference type="STRING" id="649333.SAMN04487989_101886"/>
<dbReference type="EMBL" id="FOVN01000001">
    <property type="protein sequence ID" value="SFN50688.1"/>
    <property type="molecule type" value="Genomic_DNA"/>
</dbReference>
<dbReference type="CDD" id="cd14797">
    <property type="entry name" value="DUF302"/>
    <property type="match status" value="1"/>
</dbReference>
<evidence type="ECO:0000259" key="1">
    <source>
        <dbReference type="Pfam" id="PF03625"/>
    </source>
</evidence>
<dbReference type="Pfam" id="PF03625">
    <property type="entry name" value="DUF302"/>
    <property type="match status" value="1"/>
</dbReference>
<accession>A0A1I4ZKE6</accession>
<dbReference type="SUPFAM" id="SSF103247">
    <property type="entry name" value="TT1751-like"/>
    <property type="match status" value="1"/>
</dbReference>
<dbReference type="Proteomes" id="UP000198705">
    <property type="component" value="Unassembled WGS sequence"/>
</dbReference>
<dbReference type="OrthoDB" id="9791067at2"/>
<name>A0A1I4ZKE6_9FLAO</name>
<dbReference type="PANTHER" id="PTHR38342">
    <property type="entry name" value="SLR5037 PROTEIN"/>
    <property type="match status" value="1"/>
</dbReference>
<dbReference type="InterPro" id="IPR035923">
    <property type="entry name" value="TT1751-like_sf"/>
</dbReference>
<dbReference type="RefSeq" id="WP_092206407.1">
    <property type="nucleotide sequence ID" value="NZ_FOVN01000001.1"/>
</dbReference>
<dbReference type="AlphaFoldDB" id="A0A1I4ZKE6"/>
<feature type="domain" description="DUF302" evidence="1">
    <location>
        <begin position="36"/>
        <end position="99"/>
    </location>
</feature>
<sequence>MSYFFSTTLTNISFEDAIDKTKTALKNEGFGVLTEINIKNTLKNKLDVDINPYTILGACSPKHAHQAISSEPNIGVFLPCNVIVRALDSNHISVSAVDPIASMGTVENKNLATVAQEVESKLKKVINALKQ</sequence>
<evidence type="ECO:0000313" key="2">
    <source>
        <dbReference type="EMBL" id="SFN50688.1"/>
    </source>
</evidence>
<evidence type="ECO:0000313" key="3">
    <source>
        <dbReference type="Proteomes" id="UP000198705"/>
    </source>
</evidence>
<gene>
    <name evidence="2" type="ORF">SAMN04487989_101886</name>
</gene>
<keyword evidence="3" id="KW-1185">Reference proteome</keyword>
<organism evidence="2 3">
    <name type="scientific">Bizionia echini</name>
    <dbReference type="NCBI Taxonomy" id="649333"/>
    <lineage>
        <taxon>Bacteria</taxon>
        <taxon>Pseudomonadati</taxon>
        <taxon>Bacteroidota</taxon>
        <taxon>Flavobacteriia</taxon>
        <taxon>Flavobacteriales</taxon>
        <taxon>Flavobacteriaceae</taxon>
        <taxon>Bizionia</taxon>
    </lineage>
</organism>